<dbReference type="AlphaFoldDB" id="A0A9N7MWN8"/>
<feature type="region of interest" description="Disordered" evidence="1">
    <location>
        <begin position="58"/>
        <end position="166"/>
    </location>
</feature>
<protein>
    <submittedName>
        <fullName evidence="2">Uncharacterized protein</fullName>
    </submittedName>
</protein>
<evidence type="ECO:0000313" key="3">
    <source>
        <dbReference type="Proteomes" id="UP001153555"/>
    </source>
</evidence>
<gene>
    <name evidence="2" type="ORF">SHERM_16463</name>
</gene>
<feature type="region of interest" description="Disordered" evidence="1">
    <location>
        <begin position="246"/>
        <end position="272"/>
    </location>
</feature>
<reference evidence="2" key="1">
    <citation type="submission" date="2019-12" db="EMBL/GenBank/DDBJ databases">
        <authorList>
            <person name="Scholes J."/>
        </authorList>
    </citation>
    <scope>NUCLEOTIDE SEQUENCE</scope>
</reference>
<dbReference type="OrthoDB" id="1924112at2759"/>
<accession>A0A9N7MWN8</accession>
<evidence type="ECO:0000313" key="2">
    <source>
        <dbReference type="EMBL" id="CAA0816597.1"/>
    </source>
</evidence>
<dbReference type="PANTHER" id="PTHR36373:SF1">
    <property type="entry name" value="EXPRESSED PROTEIN"/>
    <property type="match status" value="1"/>
</dbReference>
<sequence>MEVAIIDWKSIDSRFVKDELYEHINAPKWVDFSAPDQPLDDDAWFCRSSCKHPKTAEDFLNEEKRTPNSSSKHRRSVSVSDIPPLGDKLKRDATLKKRGLNQPFGLSNKGTKHNRDIEDGENQDPNLSTPTNHKSIKAGKEAIKSSADNKPTKDNPMMKNERAPKLRSTLSARNLFSGGDTILSKVAEFCNDLKKLAVRARGRENLDYDDAKSQQGAQDRADENLDALNDQEKERKPLLELNKEKSEVLGTSSASTVKLRRKKNGDGENTPIGIDVKGQESVNKLLHIRTYPPTPQCFSAGQGHSTASTPKPSRIRPPLVSFH</sequence>
<feature type="compositionally biased region" description="Polar residues" evidence="1">
    <location>
        <begin position="296"/>
        <end position="311"/>
    </location>
</feature>
<feature type="region of interest" description="Disordered" evidence="1">
    <location>
        <begin position="293"/>
        <end position="323"/>
    </location>
</feature>
<dbReference type="EMBL" id="CACSLK010014277">
    <property type="protein sequence ID" value="CAA0816597.1"/>
    <property type="molecule type" value="Genomic_DNA"/>
</dbReference>
<proteinExistence type="predicted"/>
<keyword evidence="3" id="KW-1185">Reference proteome</keyword>
<name>A0A9N7MWN8_STRHE</name>
<feature type="compositionally biased region" description="Polar residues" evidence="1">
    <location>
        <begin position="123"/>
        <end position="133"/>
    </location>
</feature>
<dbReference type="Proteomes" id="UP001153555">
    <property type="component" value="Unassembled WGS sequence"/>
</dbReference>
<organism evidence="2 3">
    <name type="scientific">Striga hermonthica</name>
    <name type="common">Purple witchweed</name>
    <name type="synonym">Buchnera hermonthica</name>
    <dbReference type="NCBI Taxonomy" id="68872"/>
    <lineage>
        <taxon>Eukaryota</taxon>
        <taxon>Viridiplantae</taxon>
        <taxon>Streptophyta</taxon>
        <taxon>Embryophyta</taxon>
        <taxon>Tracheophyta</taxon>
        <taxon>Spermatophyta</taxon>
        <taxon>Magnoliopsida</taxon>
        <taxon>eudicotyledons</taxon>
        <taxon>Gunneridae</taxon>
        <taxon>Pentapetalae</taxon>
        <taxon>asterids</taxon>
        <taxon>lamiids</taxon>
        <taxon>Lamiales</taxon>
        <taxon>Orobanchaceae</taxon>
        <taxon>Buchnereae</taxon>
        <taxon>Striga</taxon>
    </lineage>
</organism>
<evidence type="ECO:0000256" key="1">
    <source>
        <dbReference type="SAM" id="MobiDB-lite"/>
    </source>
</evidence>
<dbReference type="PANTHER" id="PTHR36373">
    <property type="entry name" value="EXPRESSED PROTEIN"/>
    <property type="match status" value="1"/>
</dbReference>
<comment type="caution">
    <text evidence="2">The sequence shown here is derived from an EMBL/GenBank/DDBJ whole genome shotgun (WGS) entry which is preliminary data.</text>
</comment>